<evidence type="ECO:0000259" key="4">
    <source>
        <dbReference type="PROSITE" id="PS01124"/>
    </source>
</evidence>
<dbReference type="AlphaFoldDB" id="A0A7C1NW93"/>
<dbReference type="PANTHER" id="PTHR46796">
    <property type="entry name" value="HTH-TYPE TRANSCRIPTIONAL ACTIVATOR RHAS-RELATED"/>
    <property type="match status" value="1"/>
</dbReference>
<dbReference type="Pfam" id="PF12833">
    <property type="entry name" value="HTH_18"/>
    <property type="match status" value="1"/>
</dbReference>
<dbReference type="GO" id="GO:0043565">
    <property type="term" value="F:sequence-specific DNA binding"/>
    <property type="evidence" value="ECO:0007669"/>
    <property type="project" value="InterPro"/>
</dbReference>
<dbReference type="GO" id="GO:0003700">
    <property type="term" value="F:DNA-binding transcription factor activity"/>
    <property type="evidence" value="ECO:0007669"/>
    <property type="project" value="InterPro"/>
</dbReference>
<dbReference type="PROSITE" id="PS00041">
    <property type="entry name" value="HTH_ARAC_FAMILY_1"/>
    <property type="match status" value="1"/>
</dbReference>
<evidence type="ECO:0000313" key="5">
    <source>
        <dbReference type="EMBL" id="HEB42333.1"/>
    </source>
</evidence>
<dbReference type="InterPro" id="IPR050204">
    <property type="entry name" value="AraC_XylS_family_regulators"/>
</dbReference>
<protein>
    <submittedName>
        <fullName evidence="5">AraC family transcriptional regulator</fullName>
    </submittedName>
</protein>
<dbReference type="InterPro" id="IPR018062">
    <property type="entry name" value="HTH_AraC-typ_CS"/>
</dbReference>
<accession>A0A7C1NW93</accession>
<dbReference type="Pfam" id="PF12852">
    <property type="entry name" value="Cupin_6"/>
    <property type="match status" value="1"/>
</dbReference>
<name>A0A7C1NW93_9HYPH</name>
<evidence type="ECO:0000256" key="3">
    <source>
        <dbReference type="ARBA" id="ARBA00023163"/>
    </source>
</evidence>
<dbReference type="PANTHER" id="PTHR46796:SF13">
    <property type="entry name" value="HTH-TYPE TRANSCRIPTIONAL ACTIVATOR RHAS"/>
    <property type="match status" value="1"/>
</dbReference>
<comment type="caution">
    <text evidence="5">The sequence shown here is derived from an EMBL/GenBank/DDBJ whole genome shotgun (WGS) entry which is preliminary data.</text>
</comment>
<keyword evidence="3" id="KW-0804">Transcription</keyword>
<reference evidence="5" key="1">
    <citation type="journal article" date="2020" name="mSystems">
        <title>Genome- and Community-Level Interaction Insights into Carbon Utilization and Element Cycling Functions of Hydrothermarchaeota in Hydrothermal Sediment.</title>
        <authorList>
            <person name="Zhou Z."/>
            <person name="Liu Y."/>
            <person name="Xu W."/>
            <person name="Pan J."/>
            <person name="Luo Z.H."/>
            <person name="Li M."/>
        </authorList>
    </citation>
    <scope>NUCLEOTIDE SEQUENCE [LARGE SCALE GENOMIC DNA]</scope>
    <source>
        <strain evidence="5">SpSt-243</strain>
    </source>
</reference>
<dbReference type="PROSITE" id="PS01124">
    <property type="entry name" value="HTH_ARAC_FAMILY_2"/>
    <property type="match status" value="1"/>
</dbReference>
<dbReference type="InterPro" id="IPR018060">
    <property type="entry name" value="HTH_AraC"/>
</dbReference>
<keyword evidence="1" id="KW-0805">Transcription regulation</keyword>
<dbReference type="InterPro" id="IPR009057">
    <property type="entry name" value="Homeodomain-like_sf"/>
</dbReference>
<gene>
    <name evidence="5" type="ORF">ENP70_01205</name>
</gene>
<organism evidence="5">
    <name type="scientific">Agrobacterium albertimagni</name>
    <dbReference type="NCBI Taxonomy" id="147266"/>
    <lineage>
        <taxon>Bacteria</taxon>
        <taxon>Pseudomonadati</taxon>
        <taxon>Pseudomonadota</taxon>
        <taxon>Alphaproteobacteria</taxon>
        <taxon>Hyphomicrobiales</taxon>
        <taxon>Rhizobiaceae</taxon>
        <taxon>Rhizobium/Agrobacterium group</taxon>
        <taxon>Agrobacterium</taxon>
    </lineage>
</organism>
<dbReference type="EMBL" id="DSKI01000070">
    <property type="protein sequence ID" value="HEB42333.1"/>
    <property type="molecule type" value="Genomic_DNA"/>
</dbReference>
<sequence>MDPLSDIISLLRPRAAIAKPISGRGEWGVRYRSYEAPGFTLVLTGEAWLTMNDREPLRITEGDFLLLPTTPAFSLCSQPGAPCIPAEPLSEAVRHGEQEGEPGFVALGGSFSIESVNAPLLLALLPDAIHIPASAGRGTRFGRVIELLSEECSADFPGKELIIQRLLETLLVEALRWDDIGNNTASAGLLNGLRDPAMARVLRAIHEDVRRRWTVADLAGIAGMSRSGFAERFNEVLGCAPIEYVARWRIAIAKQALLRGEKSLDRIADEIGYESASAFSTAFSKRLGCSPRRFARRHVVSDSPGMPAISMTLLNANRSAVKV</sequence>
<dbReference type="SMART" id="SM00342">
    <property type="entry name" value="HTH_ARAC"/>
    <property type="match status" value="1"/>
</dbReference>
<feature type="domain" description="HTH araC/xylS-type" evidence="4">
    <location>
        <begin position="199"/>
        <end position="297"/>
    </location>
</feature>
<dbReference type="Gene3D" id="1.10.10.60">
    <property type="entry name" value="Homeodomain-like"/>
    <property type="match status" value="2"/>
</dbReference>
<proteinExistence type="predicted"/>
<dbReference type="InterPro" id="IPR032783">
    <property type="entry name" value="AraC_lig"/>
</dbReference>
<dbReference type="SUPFAM" id="SSF46689">
    <property type="entry name" value="Homeodomain-like"/>
    <property type="match status" value="2"/>
</dbReference>
<evidence type="ECO:0000256" key="2">
    <source>
        <dbReference type="ARBA" id="ARBA00023125"/>
    </source>
</evidence>
<keyword evidence="2" id="KW-0238">DNA-binding</keyword>
<evidence type="ECO:0000256" key="1">
    <source>
        <dbReference type="ARBA" id="ARBA00023015"/>
    </source>
</evidence>